<feature type="region of interest" description="Disordered" evidence="1">
    <location>
        <begin position="22"/>
        <end position="42"/>
    </location>
</feature>
<evidence type="ECO:0000313" key="2">
    <source>
        <dbReference type="EMBL" id="CAA7267131.1"/>
    </source>
</evidence>
<dbReference type="AlphaFoldDB" id="A0A8S0XWP7"/>
<accession>A0A8S0XWP7</accession>
<proteinExistence type="predicted"/>
<gene>
    <name evidence="2" type="ORF">AAE3_LOCUS9121</name>
</gene>
<sequence length="169" mass="18808">MAFPTMQIISFFNFQRRLPTPTPTTGHVHTHTHTATDRRPPTAYLPTHPSYLAFIQLIPSLSDLPYLARIPLSPVSPTLSSHLSRPPRKSTAFLYYDHPLPPTNPRTQAGLVRNLKSPGALLHFHLLAVYLPLALSVFSGFDYIRTVTVIIPHIPAPAADHSSIIPRVK</sequence>
<evidence type="ECO:0000313" key="3">
    <source>
        <dbReference type="Proteomes" id="UP000467700"/>
    </source>
</evidence>
<name>A0A8S0XWP7_CYCAE</name>
<evidence type="ECO:0000256" key="1">
    <source>
        <dbReference type="SAM" id="MobiDB-lite"/>
    </source>
</evidence>
<protein>
    <submittedName>
        <fullName evidence="2">Uncharacterized protein</fullName>
    </submittedName>
</protein>
<dbReference type="Proteomes" id="UP000467700">
    <property type="component" value="Unassembled WGS sequence"/>
</dbReference>
<comment type="caution">
    <text evidence="2">The sequence shown here is derived from an EMBL/GenBank/DDBJ whole genome shotgun (WGS) entry which is preliminary data.</text>
</comment>
<keyword evidence="3" id="KW-1185">Reference proteome</keyword>
<organism evidence="2 3">
    <name type="scientific">Cyclocybe aegerita</name>
    <name type="common">Black poplar mushroom</name>
    <name type="synonym">Agrocybe aegerita</name>
    <dbReference type="NCBI Taxonomy" id="1973307"/>
    <lineage>
        <taxon>Eukaryota</taxon>
        <taxon>Fungi</taxon>
        <taxon>Dikarya</taxon>
        <taxon>Basidiomycota</taxon>
        <taxon>Agaricomycotina</taxon>
        <taxon>Agaricomycetes</taxon>
        <taxon>Agaricomycetidae</taxon>
        <taxon>Agaricales</taxon>
        <taxon>Agaricineae</taxon>
        <taxon>Bolbitiaceae</taxon>
        <taxon>Cyclocybe</taxon>
    </lineage>
</organism>
<dbReference type="EMBL" id="CACVBS010000057">
    <property type="protein sequence ID" value="CAA7267131.1"/>
    <property type="molecule type" value="Genomic_DNA"/>
</dbReference>
<reference evidence="2 3" key="1">
    <citation type="submission" date="2020-01" db="EMBL/GenBank/DDBJ databases">
        <authorList>
            <person name="Gupta K D."/>
        </authorList>
    </citation>
    <scope>NUCLEOTIDE SEQUENCE [LARGE SCALE GENOMIC DNA]</scope>
</reference>